<name>B9XAC2_PEDPL</name>
<feature type="compositionally biased region" description="Basic and acidic residues" evidence="1">
    <location>
        <begin position="530"/>
        <end position="543"/>
    </location>
</feature>
<dbReference type="Pfam" id="PF00884">
    <property type="entry name" value="Sulfatase"/>
    <property type="match status" value="1"/>
</dbReference>
<comment type="caution">
    <text evidence="3">The sequence shown here is derived from an EMBL/GenBank/DDBJ whole genome shotgun (WGS) entry which is preliminary data.</text>
</comment>
<gene>
    <name evidence="3" type="ORF">Cflav_PD6098</name>
</gene>
<accession>B9XAC2</accession>
<evidence type="ECO:0000256" key="1">
    <source>
        <dbReference type="SAM" id="MobiDB-lite"/>
    </source>
</evidence>
<dbReference type="STRING" id="320771.Cflav_PD6098"/>
<dbReference type="PANTHER" id="PTHR43751:SF1">
    <property type="entry name" value="SULFATASE ATSG-RELATED"/>
    <property type="match status" value="1"/>
</dbReference>
<organism evidence="3 4">
    <name type="scientific">Pedosphaera parvula (strain Ellin514)</name>
    <dbReference type="NCBI Taxonomy" id="320771"/>
    <lineage>
        <taxon>Bacteria</taxon>
        <taxon>Pseudomonadati</taxon>
        <taxon>Verrucomicrobiota</taxon>
        <taxon>Pedosphaerae</taxon>
        <taxon>Pedosphaerales</taxon>
        <taxon>Pedosphaeraceae</taxon>
        <taxon>Pedosphaera</taxon>
    </lineage>
</organism>
<evidence type="ECO:0000313" key="3">
    <source>
        <dbReference type="EMBL" id="EEF63463.1"/>
    </source>
</evidence>
<reference evidence="3 4" key="1">
    <citation type="journal article" date="2011" name="J. Bacteriol.">
        <title>Genome sequence of 'Pedosphaera parvula' Ellin514, an aerobic Verrucomicrobial isolate from pasture soil.</title>
        <authorList>
            <person name="Kant R."/>
            <person name="van Passel M.W."/>
            <person name="Sangwan P."/>
            <person name="Palva A."/>
            <person name="Lucas S."/>
            <person name="Copeland A."/>
            <person name="Lapidus A."/>
            <person name="Glavina Del Rio T."/>
            <person name="Dalin E."/>
            <person name="Tice H."/>
            <person name="Bruce D."/>
            <person name="Goodwin L."/>
            <person name="Pitluck S."/>
            <person name="Chertkov O."/>
            <person name="Larimer F.W."/>
            <person name="Land M.L."/>
            <person name="Hauser L."/>
            <person name="Brettin T.S."/>
            <person name="Detter J.C."/>
            <person name="Han S."/>
            <person name="de Vos W.M."/>
            <person name="Janssen P.H."/>
            <person name="Smidt H."/>
        </authorList>
    </citation>
    <scope>NUCLEOTIDE SEQUENCE [LARGE SCALE GENOMIC DNA]</scope>
    <source>
        <strain evidence="3 4">Ellin514</strain>
    </source>
</reference>
<dbReference type="InterPro" id="IPR052701">
    <property type="entry name" value="GAG_Ulvan_Degrading_Sulfatases"/>
</dbReference>
<dbReference type="CDD" id="cd16027">
    <property type="entry name" value="SGSH"/>
    <property type="match status" value="1"/>
</dbReference>
<feature type="region of interest" description="Disordered" evidence="1">
    <location>
        <begin position="526"/>
        <end position="563"/>
    </location>
</feature>
<dbReference type="Proteomes" id="UP000003688">
    <property type="component" value="Unassembled WGS sequence"/>
</dbReference>
<feature type="compositionally biased region" description="Basic and acidic residues" evidence="1">
    <location>
        <begin position="550"/>
        <end position="563"/>
    </location>
</feature>
<feature type="domain" description="Sulfatase N-terminal" evidence="2">
    <location>
        <begin position="46"/>
        <end position="358"/>
    </location>
</feature>
<sequence length="563" mass="62822" precursor="true">MLIMKPREMLPRLFNDMHPFRRFLFVAFAIFATALPSHAADQKKLNILFVFADDWGRYASCYRGLDGRASLNDIIKTPNVDRVAREGVLFKNAFVNAPSCTPCRSSLLSGRYFFNTERGAILQGAVWDSSIPSFPLMLRDAGYHIGKSYKVWSPGTPRDAPFGGQQYAYEKHGRAPNNFSEEATDRVSKGMTLPQAREEILSQVRGNFDDFLAARKPGQPWHYFFGPTTTHRTWIKGSGKKLWGIDPDSLKGKMPKFLPDVPEVREDVADYLGECQAVDAYVGVLLKRLEESGEADHTLLVISGDHGMPGVPSGKCNLYDHGVSVALVMRLPGGKAGRIVEDYTCLPDLAPTFMEIGGLQPPKGLYGRSLLPILKSEKSGQIDPTRTTVITGRERHVAAAREGFLPYPMRALRTPEFVYIRNFAPDRWPLGAPGRITENETPSQQTLEHNTFIGFADMDASPTKAWLVQHRTGSEGKWFYNVAFGKRPAEELYDVRRDPDEVMNLADQPAYAEIKAQLSAQLLKTLTDASDPRVVGDGKKFDRPPFTGDDDPKPNRKPGKIPE</sequence>
<protein>
    <submittedName>
        <fullName evidence="3">Sulfatase</fullName>
    </submittedName>
</protein>
<dbReference type="InterPro" id="IPR000917">
    <property type="entry name" value="Sulfatase_N"/>
</dbReference>
<evidence type="ECO:0000259" key="2">
    <source>
        <dbReference type="Pfam" id="PF00884"/>
    </source>
</evidence>
<dbReference type="AlphaFoldDB" id="B9XAC2"/>
<dbReference type="InterPro" id="IPR017850">
    <property type="entry name" value="Alkaline_phosphatase_core_sf"/>
</dbReference>
<dbReference type="SUPFAM" id="SSF53649">
    <property type="entry name" value="Alkaline phosphatase-like"/>
    <property type="match status" value="1"/>
</dbReference>
<keyword evidence="4" id="KW-1185">Reference proteome</keyword>
<dbReference type="EMBL" id="ABOX02000001">
    <property type="protein sequence ID" value="EEF63463.1"/>
    <property type="molecule type" value="Genomic_DNA"/>
</dbReference>
<evidence type="ECO:0000313" key="4">
    <source>
        <dbReference type="Proteomes" id="UP000003688"/>
    </source>
</evidence>
<proteinExistence type="predicted"/>
<dbReference type="Gene3D" id="3.40.720.10">
    <property type="entry name" value="Alkaline Phosphatase, subunit A"/>
    <property type="match status" value="1"/>
</dbReference>
<dbReference type="PANTHER" id="PTHR43751">
    <property type="entry name" value="SULFATASE"/>
    <property type="match status" value="1"/>
</dbReference>